<sequence length="49" mass="5464">MKKMKKNGATVQKLSATAKRIDKQLMDLLVSELENFRSSARAANPMKIA</sequence>
<organism evidence="1 2">
    <name type="scientific">Olivibacter ginsenosidimutans</name>
    <dbReference type="NCBI Taxonomy" id="1176537"/>
    <lineage>
        <taxon>Bacteria</taxon>
        <taxon>Pseudomonadati</taxon>
        <taxon>Bacteroidota</taxon>
        <taxon>Sphingobacteriia</taxon>
        <taxon>Sphingobacteriales</taxon>
        <taxon>Sphingobacteriaceae</taxon>
        <taxon>Olivibacter</taxon>
    </lineage>
</organism>
<proteinExistence type="predicted"/>
<evidence type="ECO:0000313" key="2">
    <source>
        <dbReference type="Proteomes" id="UP001501411"/>
    </source>
</evidence>
<reference evidence="2" key="1">
    <citation type="journal article" date="2019" name="Int. J. Syst. Evol. Microbiol.">
        <title>The Global Catalogue of Microorganisms (GCM) 10K type strain sequencing project: providing services to taxonomists for standard genome sequencing and annotation.</title>
        <authorList>
            <consortium name="The Broad Institute Genomics Platform"/>
            <consortium name="The Broad Institute Genome Sequencing Center for Infectious Disease"/>
            <person name="Wu L."/>
            <person name="Ma J."/>
        </authorList>
    </citation>
    <scope>NUCLEOTIDE SEQUENCE [LARGE SCALE GENOMIC DNA]</scope>
    <source>
        <strain evidence="2">JCM 18200</strain>
    </source>
</reference>
<dbReference type="RefSeq" id="WP_345230735.1">
    <property type="nucleotide sequence ID" value="NZ_BAABIQ010000005.1"/>
</dbReference>
<dbReference type="EMBL" id="BAABIQ010000005">
    <property type="protein sequence ID" value="GAA4785133.1"/>
    <property type="molecule type" value="Genomic_DNA"/>
</dbReference>
<accession>A0ABP9AS44</accession>
<keyword evidence="2" id="KW-1185">Reference proteome</keyword>
<comment type="caution">
    <text evidence="1">The sequence shown here is derived from an EMBL/GenBank/DDBJ whole genome shotgun (WGS) entry which is preliminary data.</text>
</comment>
<protein>
    <submittedName>
        <fullName evidence="1">Uncharacterized protein</fullName>
    </submittedName>
</protein>
<name>A0ABP9AS44_9SPHI</name>
<evidence type="ECO:0000313" key="1">
    <source>
        <dbReference type="EMBL" id="GAA4785133.1"/>
    </source>
</evidence>
<dbReference type="Proteomes" id="UP001501411">
    <property type="component" value="Unassembled WGS sequence"/>
</dbReference>
<gene>
    <name evidence="1" type="ORF">GCM10023231_11180</name>
</gene>